<keyword evidence="1" id="KW-0812">Transmembrane</keyword>
<feature type="transmembrane region" description="Helical" evidence="1">
    <location>
        <begin position="21"/>
        <end position="37"/>
    </location>
</feature>
<gene>
    <name evidence="2" type="ORF">FD29_GL002109</name>
</gene>
<organism evidence="2 3">
    <name type="scientific">Companilactobacillus mindensis DSM 14500</name>
    <dbReference type="NCBI Taxonomy" id="1423770"/>
    <lineage>
        <taxon>Bacteria</taxon>
        <taxon>Bacillati</taxon>
        <taxon>Bacillota</taxon>
        <taxon>Bacilli</taxon>
        <taxon>Lactobacillales</taxon>
        <taxon>Lactobacillaceae</taxon>
        <taxon>Companilactobacillus</taxon>
    </lineage>
</organism>
<name>A0A0R1QJ22_9LACO</name>
<proteinExistence type="predicted"/>
<evidence type="ECO:0000313" key="2">
    <source>
        <dbReference type="EMBL" id="KRL44545.1"/>
    </source>
</evidence>
<dbReference type="STRING" id="1423770.FD29_GL002109"/>
<keyword evidence="1" id="KW-1133">Transmembrane helix</keyword>
<feature type="transmembrane region" description="Helical" evidence="1">
    <location>
        <begin position="90"/>
        <end position="116"/>
    </location>
</feature>
<dbReference type="AlphaFoldDB" id="A0A0R1QJ22"/>
<feature type="transmembrane region" description="Helical" evidence="1">
    <location>
        <begin position="203"/>
        <end position="224"/>
    </location>
</feature>
<dbReference type="RefSeq" id="WP_057887708.1">
    <property type="nucleotide sequence ID" value="NZ_AZEZ01000039.1"/>
</dbReference>
<comment type="caution">
    <text evidence="2">The sequence shown here is derived from an EMBL/GenBank/DDBJ whole genome shotgun (WGS) entry which is preliminary data.</text>
</comment>
<dbReference type="Proteomes" id="UP000050872">
    <property type="component" value="Unassembled WGS sequence"/>
</dbReference>
<feature type="transmembrane region" description="Helical" evidence="1">
    <location>
        <begin position="122"/>
        <end position="146"/>
    </location>
</feature>
<evidence type="ECO:0000256" key="1">
    <source>
        <dbReference type="SAM" id="Phobius"/>
    </source>
</evidence>
<accession>A0A0R1QJ22</accession>
<evidence type="ECO:0000313" key="3">
    <source>
        <dbReference type="Proteomes" id="UP000050872"/>
    </source>
</evidence>
<dbReference type="OrthoDB" id="2357459at2"/>
<protein>
    <submittedName>
        <fullName evidence="2">Transport protein</fullName>
    </submittedName>
</protein>
<keyword evidence="1" id="KW-0472">Membrane</keyword>
<feature type="transmembrane region" description="Helical" evidence="1">
    <location>
        <begin position="153"/>
        <end position="172"/>
    </location>
</feature>
<dbReference type="PATRIC" id="fig|1423770.3.peg.2166"/>
<reference evidence="2 3" key="1">
    <citation type="journal article" date="2015" name="Genome Announc.">
        <title>Expanding the biotechnology potential of lactobacilli through comparative genomics of 213 strains and associated genera.</title>
        <authorList>
            <person name="Sun Z."/>
            <person name="Harris H.M."/>
            <person name="McCann A."/>
            <person name="Guo C."/>
            <person name="Argimon S."/>
            <person name="Zhang W."/>
            <person name="Yang X."/>
            <person name="Jeffery I.B."/>
            <person name="Cooney J.C."/>
            <person name="Kagawa T.F."/>
            <person name="Liu W."/>
            <person name="Song Y."/>
            <person name="Salvetti E."/>
            <person name="Wrobel A."/>
            <person name="Rasinkangas P."/>
            <person name="Parkhill J."/>
            <person name="Rea M.C."/>
            <person name="O'Sullivan O."/>
            <person name="Ritari J."/>
            <person name="Douillard F.P."/>
            <person name="Paul Ross R."/>
            <person name="Yang R."/>
            <person name="Briner A.E."/>
            <person name="Felis G.E."/>
            <person name="de Vos W.M."/>
            <person name="Barrangou R."/>
            <person name="Klaenhammer T.R."/>
            <person name="Caufield P.W."/>
            <person name="Cui Y."/>
            <person name="Zhang H."/>
            <person name="O'Toole P.W."/>
        </authorList>
    </citation>
    <scope>NUCLEOTIDE SEQUENCE [LARGE SCALE GENOMIC DNA]</scope>
    <source>
        <strain evidence="2 3">DSM 14500</strain>
    </source>
</reference>
<feature type="transmembrane region" description="Helical" evidence="1">
    <location>
        <begin position="49"/>
        <end position="69"/>
    </location>
</feature>
<keyword evidence="3" id="KW-1185">Reference proteome</keyword>
<sequence length="239" mass="28004">MLKNEIAMFKLQLRIALKENLIYFYTLIIPILMVFINKNNDFQDNESLYLYWSYIVVTTVLNGFLLRIIKLRENGLLKILTYMTGSKFSVLLAIFLVQLLSIQLQILFFNLIVALFITKVSLITWCYGFLTSFLAIFLCTAMLSGLLILRVKFFSFMIVINLFLWTGLVLLGLRPKGILHYFLTVFNPFQLILGLYSLPYATLWFVVLEASCTLLYFVMGYFIFEHFSIQKHLERVRSK</sequence>
<dbReference type="EMBL" id="AZEZ01000039">
    <property type="protein sequence ID" value="KRL44545.1"/>
    <property type="molecule type" value="Genomic_DNA"/>
</dbReference>